<dbReference type="InterPro" id="IPR018097">
    <property type="entry name" value="EGF_Ca-bd_CS"/>
</dbReference>
<sequence length="580" mass="62963">MLGVLLLGVLVPAGLGITALTELQSRGSQCLHYECFALFQGPRNFLSASLGCESLKGHLMTVRSTVAAEVISLLLSDDSSVNSRPWIGLRLPQGCHDPEHLGILGGFQWVTGDNYTSYSRWVRPKDQATPLCGPLCVRVSTTTVGAPGEQAWEEQQCETEADSFLCEFHFRVSCGPLVVNTQDPEAAHFSSTYHTPFGARGADFENLPEGSFAIVESLGLELMCEARPETWDGHWTRQATGAWDCRVENGGCDYLCNQSMGEPRCLCPSNSDLLADGRSCTDVVVPEEPETCTDLCEHFCITDPDIPGSYACMCATGYRLAADKHQCEDVDDCRQGPNPCPQRCVNTKGGFACLCYDGFELVDGECVERLDPCFGNNCEYQCQPVNTTEYICICAEGFRPKPEEPHRCELFCNESSCPADCDPYAPDFCYCPEGFILDEGHICVDIDECSQGECSGSECRNLPGSYECNCGPDTALAGQVSKDCNPSPVIEYNEDHGSGEPPVSPTPGSPIGPPSAKPVHSGVLIGTSIASLSLVVALLVLLCHLRKKQGARAELEYKCASPAKEVVLQQVRTDRTLQKF</sequence>
<dbReference type="PIRSF" id="PIRSF001775">
    <property type="entry name" value="CD93/CD141"/>
    <property type="match status" value="1"/>
</dbReference>
<keyword evidence="14" id="KW-1015">Disulfide bond</keyword>
<keyword evidence="5 20" id="KW-0812">Transmembrane</keyword>
<comment type="subunit">
    <text evidence="18">Interacts with ITGAL, ITGAM and ITGB2. Interacts with thrombin/F2; this interaction switches the specificity of thrombin from a procoagulant to an anticoagulant and antifibrinolytic protease. Interacts with ANGP1 and ANGP2; these interactions significantly inhibit the generation of activated PC and TAFIa/CPB2 by the thrombin/thrombomodulin complex. Interacts with PF4; this interaction enhances generation of activated protein C. Interacts with HMGB1; this interaction inhibits HMGB1 inflammatory activity.</text>
</comment>
<keyword evidence="11 20" id="KW-1133">Transmembrane helix</keyword>
<dbReference type="RefSeq" id="XP_005072616.1">
    <property type="nucleotide sequence ID" value="XM_005072559.4"/>
</dbReference>
<feature type="domain" description="C-type lectin" evidence="22">
    <location>
        <begin position="31"/>
        <end position="158"/>
    </location>
</feature>
<dbReference type="SUPFAM" id="SSF57196">
    <property type="entry name" value="EGF/Laminin"/>
    <property type="match status" value="3"/>
</dbReference>
<dbReference type="GO" id="GO:0004888">
    <property type="term" value="F:transmembrane signaling receptor activity"/>
    <property type="evidence" value="ECO:0007669"/>
    <property type="project" value="InterPro"/>
</dbReference>
<dbReference type="InterPro" id="IPR057350">
    <property type="entry name" value="THBD"/>
</dbReference>
<reference evidence="24" key="1">
    <citation type="submission" date="2025-08" db="UniProtKB">
        <authorList>
            <consortium name="RefSeq"/>
        </authorList>
    </citation>
    <scope>IDENTIFICATION</scope>
    <source>
        <tissue evidence="24">Liver</tissue>
    </source>
</reference>
<accession>A0A1U7QHW5</accession>
<dbReference type="SUPFAM" id="SSF56436">
    <property type="entry name" value="C-type lectin-like"/>
    <property type="match status" value="1"/>
</dbReference>
<dbReference type="eggNOG" id="ENOG502R1T7">
    <property type="taxonomic scope" value="Eukaryota"/>
</dbReference>
<dbReference type="CDD" id="cd19941">
    <property type="entry name" value="TIL"/>
    <property type="match status" value="1"/>
</dbReference>
<dbReference type="GeneID" id="101835849"/>
<dbReference type="FunFam" id="2.10.25.10:FF:000797">
    <property type="entry name" value="Thrombomodulin"/>
    <property type="match status" value="1"/>
</dbReference>
<dbReference type="InterPro" id="IPR016187">
    <property type="entry name" value="CTDL_fold"/>
</dbReference>
<keyword evidence="7 21" id="KW-0732">Signal</keyword>
<evidence type="ECO:0000256" key="7">
    <source>
        <dbReference type="ARBA" id="ARBA00022729"/>
    </source>
</evidence>
<evidence type="ECO:0000256" key="3">
    <source>
        <dbReference type="ARBA" id="ARBA00022536"/>
    </source>
</evidence>
<dbReference type="CDD" id="cd00054">
    <property type="entry name" value="EGF_CA"/>
    <property type="match status" value="2"/>
</dbReference>
<evidence type="ECO:0000256" key="8">
    <source>
        <dbReference type="ARBA" id="ARBA00022734"/>
    </source>
</evidence>
<protein>
    <recommendedName>
        <fullName evidence="2">Thrombomodulin</fullName>
    </recommendedName>
</protein>
<evidence type="ECO:0000256" key="21">
    <source>
        <dbReference type="SAM" id="SignalP"/>
    </source>
</evidence>
<keyword evidence="8" id="KW-0430">Lectin</keyword>
<keyword evidence="15" id="KW-0675">Receptor</keyword>
<dbReference type="GO" id="GO:0007596">
    <property type="term" value="P:blood coagulation"/>
    <property type="evidence" value="ECO:0007669"/>
    <property type="project" value="UniProtKB-KW"/>
</dbReference>
<keyword evidence="10" id="KW-0654">Proteoglycan</keyword>
<evidence type="ECO:0000256" key="12">
    <source>
        <dbReference type="ARBA" id="ARBA00023084"/>
    </source>
</evidence>
<dbReference type="InterPro" id="IPR000742">
    <property type="entry name" value="EGF"/>
</dbReference>
<evidence type="ECO:0000313" key="24">
    <source>
        <dbReference type="RefSeq" id="XP_005072616.1"/>
    </source>
</evidence>
<dbReference type="Gene3D" id="3.10.100.10">
    <property type="entry name" value="Mannose-Binding Protein A, subunit A"/>
    <property type="match status" value="1"/>
</dbReference>
<evidence type="ECO:0000256" key="9">
    <source>
        <dbReference type="ARBA" id="ARBA00022737"/>
    </source>
</evidence>
<keyword evidence="3" id="KW-0245">EGF-like domain</keyword>
<dbReference type="InterPro" id="IPR016186">
    <property type="entry name" value="C-type_lectin-like/link_sf"/>
</dbReference>
<dbReference type="Pfam" id="PF07645">
    <property type="entry name" value="EGF_CA"/>
    <property type="match status" value="2"/>
</dbReference>
<dbReference type="Proteomes" id="UP000886700">
    <property type="component" value="Unplaced"/>
</dbReference>
<dbReference type="OrthoDB" id="4062651at2759"/>
<evidence type="ECO:0000259" key="22">
    <source>
        <dbReference type="PROSITE" id="PS50041"/>
    </source>
</evidence>
<dbReference type="GO" id="GO:0005509">
    <property type="term" value="F:calcium ion binding"/>
    <property type="evidence" value="ECO:0007669"/>
    <property type="project" value="InterPro"/>
</dbReference>
<evidence type="ECO:0000256" key="6">
    <source>
        <dbReference type="ARBA" id="ARBA00022696"/>
    </source>
</evidence>
<dbReference type="SMART" id="SM00179">
    <property type="entry name" value="EGF_CA"/>
    <property type="match status" value="4"/>
</dbReference>
<feature type="region of interest" description="Disordered" evidence="19">
    <location>
        <begin position="493"/>
        <end position="515"/>
    </location>
</feature>
<keyword evidence="23" id="KW-1185">Reference proteome</keyword>
<organism evidence="23 24">
    <name type="scientific">Mesocricetus auratus</name>
    <name type="common">Golden hamster</name>
    <dbReference type="NCBI Taxonomy" id="10036"/>
    <lineage>
        <taxon>Eukaryota</taxon>
        <taxon>Metazoa</taxon>
        <taxon>Chordata</taxon>
        <taxon>Craniata</taxon>
        <taxon>Vertebrata</taxon>
        <taxon>Euteleostomi</taxon>
        <taxon>Mammalia</taxon>
        <taxon>Eutheria</taxon>
        <taxon>Euarchontoglires</taxon>
        <taxon>Glires</taxon>
        <taxon>Rodentia</taxon>
        <taxon>Myomorpha</taxon>
        <taxon>Muroidea</taxon>
        <taxon>Cricetidae</taxon>
        <taxon>Cricetinae</taxon>
        <taxon>Mesocricetus</taxon>
    </lineage>
</organism>
<name>A0A1U7QHW5_MESAU</name>
<dbReference type="InterPro" id="IPR001304">
    <property type="entry name" value="C-type_lectin-like"/>
</dbReference>
<dbReference type="GO" id="GO:0030246">
    <property type="term" value="F:carbohydrate binding"/>
    <property type="evidence" value="ECO:0007669"/>
    <property type="project" value="UniProtKB-KW"/>
</dbReference>
<evidence type="ECO:0000256" key="19">
    <source>
        <dbReference type="SAM" id="MobiDB-lite"/>
    </source>
</evidence>
<dbReference type="Pfam" id="PF00059">
    <property type="entry name" value="Lectin_C"/>
    <property type="match status" value="1"/>
</dbReference>
<evidence type="ECO:0000256" key="1">
    <source>
        <dbReference type="ARBA" id="ARBA00004479"/>
    </source>
</evidence>
<feature type="transmembrane region" description="Helical" evidence="20">
    <location>
        <begin position="523"/>
        <end position="543"/>
    </location>
</feature>
<dbReference type="InterPro" id="IPR051505">
    <property type="entry name" value="C-type_lectin_domain"/>
</dbReference>
<dbReference type="Gene3D" id="2.10.25.10">
    <property type="entry name" value="Laminin"/>
    <property type="match status" value="6"/>
</dbReference>
<dbReference type="CTD" id="7056"/>
<keyword evidence="6" id="KW-0356">Hemostasis</keyword>
<evidence type="ECO:0000256" key="2">
    <source>
        <dbReference type="ARBA" id="ARBA00019822"/>
    </source>
</evidence>
<dbReference type="InterPro" id="IPR009030">
    <property type="entry name" value="Growth_fac_rcpt_cys_sf"/>
</dbReference>
<dbReference type="SMART" id="SM00181">
    <property type="entry name" value="EGF"/>
    <property type="match status" value="6"/>
</dbReference>
<proteinExistence type="predicted"/>
<keyword evidence="12" id="KW-0094">Blood coagulation</keyword>
<evidence type="ECO:0000256" key="18">
    <source>
        <dbReference type="ARBA" id="ARBA00046453"/>
    </source>
</evidence>
<keyword evidence="13 20" id="KW-0472">Membrane</keyword>
<dbReference type="Pfam" id="PF09064">
    <property type="entry name" value="EGF_Tme5"/>
    <property type="match status" value="1"/>
</dbReference>
<evidence type="ECO:0000313" key="23">
    <source>
        <dbReference type="Proteomes" id="UP000886700"/>
    </source>
</evidence>
<dbReference type="PROSITE" id="PS50041">
    <property type="entry name" value="C_TYPE_LECTIN_2"/>
    <property type="match status" value="1"/>
</dbReference>
<dbReference type="FunFam" id="2.10.25.10:FF:000874">
    <property type="entry name" value="Thrombomodulin"/>
    <property type="match status" value="1"/>
</dbReference>
<evidence type="ECO:0000256" key="15">
    <source>
        <dbReference type="ARBA" id="ARBA00023170"/>
    </source>
</evidence>
<dbReference type="PROSITE" id="PS00010">
    <property type="entry name" value="ASX_HYDROXYL"/>
    <property type="match status" value="2"/>
</dbReference>
<feature type="chain" id="PRO_5010545456" description="Thrombomodulin" evidence="21">
    <location>
        <begin position="17"/>
        <end position="580"/>
    </location>
</feature>
<dbReference type="PANTHER" id="PTHR14789">
    <property type="entry name" value="CHONDROLECTIN VARIANT CHODLFDELTAE"/>
    <property type="match status" value="1"/>
</dbReference>
<dbReference type="InterPro" id="IPR001881">
    <property type="entry name" value="EGF-like_Ca-bd_dom"/>
</dbReference>
<dbReference type="GO" id="GO:0016020">
    <property type="term" value="C:membrane"/>
    <property type="evidence" value="ECO:0007669"/>
    <property type="project" value="UniProtKB-SubCell"/>
</dbReference>
<evidence type="ECO:0000256" key="16">
    <source>
        <dbReference type="ARBA" id="ARBA00023180"/>
    </source>
</evidence>
<dbReference type="InterPro" id="IPR015149">
    <property type="entry name" value="Tme5_EGF-like"/>
</dbReference>
<keyword evidence="4" id="KW-0597">Phosphoprotein</keyword>
<dbReference type="InterPro" id="IPR049883">
    <property type="entry name" value="NOTCH1_EGF-like"/>
</dbReference>
<dbReference type="Pfam" id="PF25444">
    <property type="entry name" value="THBD"/>
    <property type="match status" value="1"/>
</dbReference>
<dbReference type="FunFam" id="2.10.25.10:FF:000406">
    <property type="entry name" value="CD248 molecule"/>
    <property type="match status" value="1"/>
</dbReference>
<dbReference type="KEGG" id="maua:101835849"/>
<evidence type="ECO:0000256" key="17">
    <source>
        <dbReference type="ARBA" id="ARBA00045242"/>
    </source>
</evidence>
<keyword evidence="16" id="KW-0325">Glycoprotein</keyword>
<dbReference type="PANTHER" id="PTHR14789:SF9">
    <property type="entry name" value="THROMBOMODULIN"/>
    <property type="match status" value="1"/>
</dbReference>
<evidence type="ECO:0000256" key="10">
    <source>
        <dbReference type="ARBA" id="ARBA00022974"/>
    </source>
</evidence>
<feature type="compositionally biased region" description="Pro residues" evidence="19">
    <location>
        <begin position="502"/>
        <end position="515"/>
    </location>
</feature>
<dbReference type="AlphaFoldDB" id="A0A1U7QHW5"/>
<gene>
    <name evidence="24" type="primary">Thbd</name>
</gene>
<evidence type="ECO:0000256" key="14">
    <source>
        <dbReference type="ARBA" id="ARBA00023157"/>
    </source>
</evidence>
<comment type="function">
    <text evidence="17">Endothelial cell receptor that plays a critical role in regulating several physiological processes including hemostasis, coagulation, fibrinolysis, inflammation, and angiogenesis. Acts as a cofactor for thrombin activation of protein C/PROC on the surface of vascular endothelial cells leading to initiation of the activated protein C anticoagulant pathway. Also accelerates the activation of the plasma carboxypeptidase B2/CPB2, which catalyzes removal of C-terminal basic amino acids from its substrates including kinins or anaphylatoxins leading to fibrinolysis inhibition. Plays critical protective roles in changing the cleavage specificity of protease-activated receptor 1/PAR1, inhibiting endothelial cell permeability and inflammation. Suppresses inflammation distinctly from its anticoagulant cofactor activity by sequestering HMGB1 thereby preventing it from engaging cellular receptors such as RAGE and contributing to the inflammatory response.</text>
</comment>
<dbReference type="InterPro" id="IPR000152">
    <property type="entry name" value="EGF-type_Asp/Asn_hydroxyl_site"/>
</dbReference>
<evidence type="ECO:0000256" key="13">
    <source>
        <dbReference type="ARBA" id="ARBA00023136"/>
    </source>
</evidence>
<evidence type="ECO:0000256" key="5">
    <source>
        <dbReference type="ARBA" id="ARBA00022692"/>
    </source>
</evidence>
<evidence type="ECO:0000256" key="20">
    <source>
        <dbReference type="SAM" id="Phobius"/>
    </source>
</evidence>
<feature type="signal peptide" evidence="21">
    <location>
        <begin position="1"/>
        <end position="16"/>
    </location>
</feature>
<evidence type="ECO:0000256" key="4">
    <source>
        <dbReference type="ARBA" id="ARBA00022553"/>
    </source>
</evidence>
<dbReference type="PROSITE" id="PS01187">
    <property type="entry name" value="EGF_CA"/>
    <property type="match status" value="2"/>
</dbReference>
<dbReference type="PRINTS" id="PR00907">
    <property type="entry name" value="THRMBOMODULN"/>
</dbReference>
<dbReference type="PROSITE" id="PS01186">
    <property type="entry name" value="EGF_2"/>
    <property type="match status" value="1"/>
</dbReference>
<dbReference type="SUPFAM" id="SSF57184">
    <property type="entry name" value="Growth factor receptor domain"/>
    <property type="match status" value="1"/>
</dbReference>
<keyword evidence="9" id="KW-0677">Repeat</keyword>
<comment type="subcellular location">
    <subcellularLocation>
        <location evidence="1">Membrane</location>
        <topology evidence="1">Single-pass type I membrane protein</topology>
    </subcellularLocation>
</comment>
<evidence type="ECO:0000256" key="11">
    <source>
        <dbReference type="ARBA" id="ARBA00022989"/>
    </source>
</evidence>
<dbReference type="SMART" id="SM00034">
    <property type="entry name" value="CLECT"/>
    <property type="match status" value="1"/>
</dbReference>